<comment type="caution">
    <text evidence="1">The sequence shown here is derived from an EMBL/GenBank/DDBJ whole genome shotgun (WGS) entry which is preliminary data.</text>
</comment>
<dbReference type="InterPro" id="IPR003772">
    <property type="entry name" value="YceD"/>
</dbReference>
<dbReference type="Proteomes" id="UP000578569">
    <property type="component" value="Unassembled WGS sequence"/>
</dbReference>
<protein>
    <submittedName>
        <fullName evidence="1">Uncharacterized metal-binding protein YceD (DUF177 family)</fullName>
    </submittedName>
</protein>
<dbReference type="RefSeq" id="WP_246333113.1">
    <property type="nucleotide sequence ID" value="NZ_JACICF010000002.1"/>
</dbReference>
<organism evidence="1 2">
    <name type="scientific">Sphingomicrobium lutaoense</name>
    <dbReference type="NCBI Taxonomy" id="515949"/>
    <lineage>
        <taxon>Bacteria</taxon>
        <taxon>Pseudomonadati</taxon>
        <taxon>Pseudomonadota</taxon>
        <taxon>Alphaproteobacteria</taxon>
        <taxon>Sphingomonadales</taxon>
        <taxon>Sphingomonadaceae</taxon>
        <taxon>Sphingomicrobium</taxon>
    </lineage>
</organism>
<reference evidence="1 2" key="1">
    <citation type="submission" date="2020-08" db="EMBL/GenBank/DDBJ databases">
        <title>Genomic Encyclopedia of Type Strains, Phase IV (KMG-IV): sequencing the most valuable type-strain genomes for metagenomic binning, comparative biology and taxonomic classification.</title>
        <authorList>
            <person name="Goeker M."/>
        </authorList>
    </citation>
    <scope>NUCLEOTIDE SEQUENCE [LARGE SCALE GENOMIC DNA]</scope>
    <source>
        <strain evidence="1 2">DSM 24194</strain>
    </source>
</reference>
<gene>
    <name evidence="1" type="ORF">FHS50_001908</name>
</gene>
<dbReference type="EMBL" id="JACICF010000002">
    <property type="protein sequence ID" value="MBB3764846.1"/>
    <property type="molecule type" value="Genomic_DNA"/>
</dbReference>
<proteinExistence type="predicted"/>
<name>A0A839Z0Q2_9SPHN</name>
<sequence>MIDPIRLSEIRDGDRIDVTADEKERAAIADRLGLEALEHFSAHAVLHRDGEAVSAEGRVKADAVQACVATGEPVPEHVDEAFAIRFIPAPIEGGEEEVELDEGEMDVVFHDGARIELGDALVDTLSLSLEPYPRSPNADAELKRAGVLSEEEAGPFGALSALKKKTDDQP</sequence>
<dbReference type="AlphaFoldDB" id="A0A839Z0Q2"/>
<evidence type="ECO:0000313" key="1">
    <source>
        <dbReference type="EMBL" id="MBB3764846.1"/>
    </source>
</evidence>
<keyword evidence="2" id="KW-1185">Reference proteome</keyword>
<evidence type="ECO:0000313" key="2">
    <source>
        <dbReference type="Proteomes" id="UP000578569"/>
    </source>
</evidence>
<dbReference type="Pfam" id="PF02620">
    <property type="entry name" value="YceD"/>
    <property type="match status" value="1"/>
</dbReference>
<accession>A0A839Z0Q2</accession>